<protein>
    <recommendedName>
        <fullName evidence="1">Novel STAND NTPase 3 domain-containing protein</fullName>
    </recommendedName>
</protein>
<proteinExistence type="predicted"/>
<dbReference type="InterPro" id="IPR049050">
    <property type="entry name" value="nSTAND3"/>
</dbReference>
<sequence length="281" mass="33618">ETIDPCDTCFKIISEILDHNTGYKGEFKTVKLEIGLGTAKFDKWARFDGEKLIQEQSTISFLKKKLINYYHRWFENNYHSPVISSLVILTESFYKKINFVDKEKCKLIKYTPDKTKAEEIISFYRIDVNSVDMIRSILEFLEKIKYKGNIWYRQLNWLFVFPIEFNEITKKLSKERIVFITGTPEYGKTFVAVFLLWEFFLKGYEPIWFKIKVGEKLENISANIKSGQIIYFEDPFGYIEYKRRKDLERQIGDIINTIKYLENVYVIITSRKEVFTKFEKE</sequence>
<evidence type="ECO:0000313" key="2">
    <source>
        <dbReference type="EMBL" id="GAJ00057.1"/>
    </source>
</evidence>
<dbReference type="SUPFAM" id="SSF52540">
    <property type="entry name" value="P-loop containing nucleoside triphosphate hydrolases"/>
    <property type="match status" value="1"/>
</dbReference>
<name>X1U8Y5_9ZZZZ</name>
<dbReference type="EMBL" id="BARW01017210">
    <property type="protein sequence ID" value="GAJ00057.1"/>
    <property type="molecule type" value="Genomic_DNA"/>
</dbReference>
<dbReference type="InterPro" id="IPR027417">
    <property type="entry name" value="P-loop_NTPase"/>
</dbReference>
<feature type="non-terminal residue" evidence="2">
    <location>
        <position position="281"/>
    </location>
</feature>
<accession>X1U8Y5</accession>
<evidence type="ECO:0000259" key="1">
    <source>
        <dbReference type="Pfam" id="PF20720"/>
    </source>
</evidence>
<dbReference type="Pfam" id="PF20720">
    <property type="entry name" value="nSTAND3"/>
    <property type="match status" value="1"/>
</dbReference>
<feature type="non-terminal residue" evidence="2">
    <location>
        <position position="1"/>
    </location>
</feature>
<organism evidence="2">
    <name type="scientific">marine sediment metagenome</name>
    <dbReference type="NCBI Taxonomy" id="412755"/>
    <lineage>
        <taxon>unclassified sequences</taxon>
        <taxon>metagenomes</taxon>
        <taxon>ecological metagenomes</taxon>
    </lineage>
</organism>
<feature type="domain" description="Novel STAND NTPase 3" evidence="1">
    <location>
        <begin position="164"/>
        <end position="278"/>
    </location>
</feature>
<dbReference type="AlphaFoldDB" id="X1U8Y5"/>
<comment type="caution">
    <text evidence="2">The sequence shown here is derived from an EMBL/GenBank/DDBJ whole genome shotgun (WGS) entry which is preliminary data.</text>
</comment>
<reference evidence="2" key="1">
    <citation type="journal article" date="2014" name="Front. Microbiol.">
        <title>High frequency of phylogenetically diverse reductive dehalogenase-homologous genes in deep subseafloor sedimentary metagenomes.</title>
        <authorList>
            <person name="Kawai M."/>
            <person name="Futagami T."/>
            <person name="Toyoda A."/>
            <person name="Takaki Y."/>
            <person name="Nishi S."/>
            <person name="Hori S."/>
            <person name="Arai W."/>
            <person name="Tsubouchi T."/>
            <person name="Morono Y."/>
            <person name="Uchiyama I."/>
            <person name="Ito T."/>
            <person name="Fujiyama A."/>
            <person name="Inagaki F."/>
            <person name="Takami H."/>
        </authorList>
    </citation>
    <scope>NUCLEOTIDE SEQUENCE</scope>
    <source>
        <strain evidence="2">Expedition CK06-06</strain>
    </source>
</reference>
<gene>
    <name evidence="2" type="ORF">S12H4_29784</name>
</gene>